<keyword evidence="2" id="KW-0496">Mitochondrion</keyword>
<proteinExistence type="predicted"/>
<accession>A0A8F0FD35</accession>
<protein>
    <submittedName>
        <fullName evidence="2">Orf203</fullName>
    </submittedName>
</protein>
<organism evidence="2">
    <name type="scientific">Analipus japonicus</name>
    <dbReference type="NCBI Taxonomy" id="31333"/>
    <lineage>
        <taxon>Eukaryota</taxon>
        <taxon>Sar</taxon>
        <taxon>Stramenopiles</taxon>
        <taxon>Ochrophyta</taxon>
        <taxon>PX clade</taxon>
        <taxon>Phaeophyceae</taxon>
        <taxon>Ralfsiales</taxon>
        <taxon>Ralfsiaceae</taxon>
        <taxon>Analipus</taxon>
    </lineage>
</organism>
<feature type="transmembrane region" description="Helical" evidence="1">
    <location>
        <begin position="15"/>
        <end position="35"/>
    </location>
</feature>
<geneLocation type="mitochondrion" evidence="2"/>
<dbReference type="EMBL" id="MZ156065">
    <property type="protein sequence ID" value="QWK45010.1"/>
    <property type="molecule type" value="Genomic_DNA"/>
</dbReference>
<name>A0A8F0FD35_9PHAE</name>
<keyword evidence="1" id="KW-1133">Transmembrane helix</keyword>
<dbReference type="AlphaFoldDB" id="A0A8F0FD35"/>
<gene>
    <name evidence="2" type="primary">orf203</name>
</gene>
<keyword evidence="1" id="KW-0472">Membrane</keyword>
<reference evidence="2" key="1">
    <citation type="journal article" date="2021" name="Genome Biol. Evol.">
        <title>Genomic rearrangements and sequence evolution across brown algal orgelles.</title>
        <authorList>
            <person name="Starko S."/>
            <person name="Bringloe T."/>
            <person name="Soto Gomez M."/>
            <person name="Darby H."/>
            <person name="Graham S."/>
            <person name="Martone P."/>
        </authorList>
    </citation>
    <scope>NUCLEOTIDE SEQUENCE</scope>
</reference>
<evidence type="ECO:0000313" key="2">
    <source>
        <dbReference type="EMBL" id="QWK45010.1"/>
    </source>
</evidence>
<evidence type="ECO:0000256" key="1">
    <source>
        <dbReference type="SAM" id="Phobius"/>
    </source>
</evidence>
<sequence>MLKPLFTKTWGFEHYFRVIFFVFVLLFLLISLMVLGHIVMLRFEDYLALASAGRMLEAGVLSDIRVNEARQLAEIGKVASAFVVQASQGPGGFFGSFGSFIGGVAKYTPLLLVGLKLGKMFFPDSVLHMPLIGPLFDLTWGPPGLRAEASNVNALTSIRETVARIAGEVTASRAEHLNDTTSVWQRLGQILAGINNSGGPPGG</sequence>
<keyword evidence="1" id="KW-0812">Transmembrane</keyword>